<dbReference type="EMBL" id="FUYH01000008">
    <property type="protein sequence ID" value="SKA87802.1"/>
    <property type="molecule type" value="Genomic_DNA"/>
</dbReference>
<reference evidence="2" key="1">
    <citation type="submission" date="2017-02" db="EMBL/GenBank/DDBJ databases">
        <authorList>
            <person name="Varghese N."/>
            <person name="Submissions S."/>
        </authorList>
    </citation>
    <scope>NUCLEOTIDE SEQUENCE [LARGE SCALE GENOMIC DNA]</scope>
    <source>
        <strain evidence="2">USBA 833</strain>
    </source>
</reference>
<dbReference type="OrthoDB" id="1957501at2"/>
<dbReference type="AlphaFoldDB" id="A0A1T4XE17"/>
<dbReference type="Proteomes" id="UP000190105">
    <property type="component" value="Unassembled WGS sequence"/>
</dbReference>
<evidence type="ECO:0000313" key="1">
    <source>
        <dbReference type="EMBL" id="SKA87802.1"/>
    </source>
</evidence>
<dbReference type="RefSeq" id="WP_078696366.1">
    <property type="nucleotide sequence ID" value="NZ_FUYH01000008.1"/>
</dbReference>
<keyword evidence="2" id="KW-1185">Reference proteome</keyword>
<proteinExistence type="predicted"/>
<accession>A0A1T4XE17</accession>
<sequence length="80" mass="9161">MSKTFYVSLIPSIDPFLRIVSALRKKGFDIESVNFKELDSQRGSLTITINENMNLGLYEAMLQVKKVVGVYEIKELEEEC</sequence>
<organism evidence="1 2">
    <name type="scientific">Caloramator quimbayensis</name>
    <dbReference type="NCBI Taxonomy" id="1147123"/>
    <lineage>
        <taxon>Bacteria</taxon>
        <taxon>Bacillati</taxon>
        <taxon>Bacillota</taxon>
        <taxon>Clostridia</taxon>
        <taxon>Eubacteriales</taxon>
        <taxon>Clostridiaceae</taxon>
        <taxon>Caloramator</taxon>
    </lineage>
</organism>
<name>A0A1T4XE17_9CLOT</name>
<protein>
    <submittedName>
        <fullName evidence="1">Acetolactate synthase-1/3 small subunit</fullName>
    </submittedName>
</protein>
<evidence type="ECO:0000313" key="2">
    <source>
        <dbReference type="Proteomes" id="UP000190105"/>
    </source>
</evidence>
<gene>
    <name evidence="1" type="ORF">SAMN05443428_10858</name>
</gene>
<dbReference type="STRING" id="1147123.SAMN05443428_10858"/>